<evidence type="ECO:0000256" key="3">
    <source>
        <dbReference type="SAM" id="MobiDB-lite"/>
    </source>
</evidence>
<name>A0ABR4NV48_9SACH</name>
<organism evidence="6 7">
    <name type="scientific">Nakaseomyces bracarensis</name>
    <dbReference type="NCBI Taxonomy" id="273131"/>
    <lineage>
        <taxon>Eukaryota</taxon>
        <taxon>Fungi</taxon>
        <taxon>Dikarya</taxon>
        <taxon>Ascomycota</taxon>
        <taxon>Saccharomycotina</taxon>
        <taxon>Saccharomycetes</taxon>
        <taxon>Saccharomycetales</taxon>
        <taxon>Saccharomycetaceae</taxon>
        <taxon>Nakaseomyces</taxon>
    </lineage>
</organism>
<dbReference type="Pfam" id="PF14523">
    <property type="entry name" value="Syntaxin_2"/>
    <property type="match status" value="1"/>
</dbReference>
<dbReference type="InterPro" id="IPR010989">
    <property type="entry name" value="SNARE"/>
</dbReference>
<feature type="domain" description="T-SNARE coiled-coil homology" evidence="5">
    <location>
        <begin position="151"/>
        <end position="213"/>
    </location>
</feature>
<feature type="region of interest" description="Disordered" evidence="3">
    <location>
        <begin position="100"/>
        <end position="122"/>
    </location>
</feature>
<dbReference type="SMART" id="SM00397">
    <property type="entry name" value="t_SNARE"/>
    <property type="match status" value="1"/>
</dbReference>
<sequence>MEDTEAHHLSQYAQHVKELEKEVNKVGTRRDSEQVRTHISELLKECLELSQKNTNSASAVGSKLLNDYNQLNKEVKRLQAEYKEKMGVYPLKALPIRQNESSSGYTSMPVNEDTPLLEEEQKKQREEQQRLFQIQELQQDRIPEEELDFYTIVQEDRSQQISRIHSSVQEVNAIFKQLGTLVKEQATQVDSVDENISHFGDNMKRAHEQLNRADEHQRQRNRCGLLTLVIVIIMTLLIILGALS</sequence>
<evidence type="ECO:0000256" key="2">
    <source>
        <dbReference type="SAM" id="Coils"/>
    </source>
</evidence>
<proteinExistence type="inferred from homology"/>
<feature type="transmembrane region" description="Helical" evidence="4">
    <location>
        <begin position="223"/>
        <end position="243"/>
    </location>
</feature>
<protein>
    <submittedName>
        <fullName evidence="6">Syntaxin VAM3</fullName>
    </submittedName>
</protein>
<feature type="compositionally biased region" description="Polar residues" evidence="3">
    <location>
        <begin position="100"/>
        <end position="109"/>
    </location>
</feature>
<feature type="coiled-coil region" evidence="2">
    <location>
        <begin position="61"/>
        <end position="88"/>
    </location>
</feature>
<dbReference type="PROSITE" id="PS00914">
    <property type="entry name" value="SYNTAXIN"/>
    <property type="match status" value="1"/>
</dbReference>
<dbReference type="InterPro" id="IPR006011">
    <property type="entry name" value="Syntaxin_N"/>
</dbReference>
<evidence type="ECO:0000256" key="1">
    <source>
        <dbReference type="ARBA" id="ARBA00009063"/>
    </source>
</evidence>
<evidence type="ECO:0000259" key="5">
    <source>
        <dbReference type="PROSITE" id="PS50192"/>
    </source>
</evidence>
<keyword evidence="4" id="KW-0812">Transmembrane</keyword>
<comment type="similarity">
    <text evidence="1">Belongs to the syntaxin family.</text>
</comment>
<keyword evidence="4" id="KW-0472">Membrane</keyword>
<dbReference type="CDD" id="cd15840">
    <property type="entry name" value="SNARE_Qa"/>
    <property type="match status" value="1"/>
</dbReference>
<keyword evidence="2" id="KW-0175">Coiled coil</keyword>
<evidence type="ECO:0000313" key="6">
    <source>
        <dbReference type="EMBL" id="KAL3232587.1"/>
    </source>
</evidence>
<evidence type="ECO:0000256" key="4">
    <source>
        <dbReference type="SAM" id="Phobius"/>
    </source>
</evidence>
<dbReference type="Proteomes" id="UP001623330">
    <property type="component" value="Unassembled WGS sequence"/>
</dbReference>
<dbReference type="SUPFAM" id="SSF47661">
    <property type="entry name" value="t-snare proteins"/>
    <property type="match status" value="1"/>
</dbReference>
<dbReference type="InterPro" id="IPR006012">
    <property type="entry name" value="Syntaxin/epimorphin_CS"/>
</dbReference>
<keyword evidence="4" id="KW-1133">Transmembrane helix</keyword>
<reference evidence="6 7" key="1">
    <citation type="submission" date="2024-05" db="EMBL/GenBank/DDBJ databases">
        <title>Long read based assembly of the Candida bracarensis genome reveals expanded adhesin content.</title>
        <authorList>
            <person name="Marcet-Houben M."/>
            <person name="Ksiezopolska E."/>
            <person name="Gabaldon T."/>
        </authorList>
    </citation>
    <scope>NUCLEOTIDE SEQUENCE [LARGE SCALE GENOMIC DNA]</scope>
    <source>
        <strain evidence="6 7">CBM6</strain>
    </source>
</reference>
<accession>A0ABR4NV48</accession>
<keyword evidence="7" id="KW-1185">Reference proteome</keyword>
<dbReference type="PROSITE" id="PS50192">
    <property type="entry name" value="T_SNARE"/>
    <property type="match status" value="1"/>
</dbReference>
<evidence type="ECO:0000313" key="7">
    <source>
        <dbReference type="Proteomes" id="UP001623330"/>
    </source>
</evidence>
<dbReference type="EMBL" id="JBEVYD010000005">
    <property type="protein sequence ID" value="KAL3232587.1"/>
    <property type="molecule type" value="Genomic_DNA"/>
</dbReference>
<dbReference type="Gene3D" id="1.20.5.110">
    <property type="match status" value="1"/>
</dbReference>
<comment type="caution">
    <text evidence="6">The sequence shown here is derived from an EMBL/GenBank/DDBJ whole genome shotgun (WGS) entry which is preliminary data.</text>
</comment>
<dbReference type="InterPro" id="IPR045242">
    <property type="entry name" value="Syntaxin"/>
</dbReference>
<dbReference type="PANTHER" id="PTHR19957">
    <property type="entry name" value="SYNTAXIN"/>
    <property type="match status" value="1"/>
</dbReference>
<dbReference type="Pfam" id="PF05739">
    <property type="entry name" value="SNARE"/>
    <property type="match status" value="1"/>
</dbReference>
<dbReference type="InterPro" id="IPR000727">
    <property type="entry name" value="T_SNARE_dom"/>
</dbReference>
<dbReference type="PANTHER" id="PTHR19957:SF295">
    <property type="entry name" value="SYNTAXIN VAM3"/>
    <property type="match status" value="1"/>
</dbReference>
<gene>
    <name evidence="6" type="ORF">RNJ44_04503</name>
</gene>
<dbReference type="Gene3D" id="1.20.58.70">
    <property type="match status" value="1"/>
</dbReference>